<dbReference type="RefSeq" id="WP_203907914.1">
    <property type="nucleotide sequence ID" value="NZ_BONY01000010.1"/>
</dbReference>
<proteinExistence type="predicted"/>
<name>A0A8J3Q549_9ACTN</name>
<accession>A0A8J3Q549</accession>
<comment type="caution">
    <text evidence="1">The sequence shown here is derived from an EMBL/GenBank/DDBJ whole genome shotgun (WGS) entry which is preliminary data.</text>
</comment>
<sequence length="133" mass="14481">MRDIDINAPAARVWELISDFHTAPIRMAPGFVVDSTPGGPNLRTVTFANGFVARELLISSDEAMRRTVFSIVGGTVTPQHDNASMQVFDNETGGSHFVWVHDVLPDELAPQFAAAMEHGLTVLKHTAEQANLL</sequence>
<dbReference type="Pfam" id="PF10604">
    <property type="entry name" value="Polyketide_cyc2"/>
    <property type="match status" value="1"/>
</dbReference>
<dbReference type="Gene3D" id="3.30.530.20">
    <property type="match status" value="1"/>
</dbReference>
<organism evidence="1 2">
    <name type="scientific">Rhizocola hellebori</name>
    <dbReference type="NCBI Taxonomy" id="1392758"/>
    <lineage>
        <taxon>Bacteria</taxon>
        <taxon>Bacillati</taxon>
        <taxon>Actinomycetota</taxon>
        <taxon>Actinomycetes</taxon>
        <taxon>Micromonosporales</taxon>
        <taxon>Micromonosporaceae</taxon>
        <taxon>Rhizocola</taxon>
    </lineage>
</organism>
<protein>
    <recommendedName>
        <fullName evidence="3">SRPBCC family protein</fullName>
    </recommendedName>
</protein>
<dbReference type="InterPro" id="IPR019587">
    <property type="entry name" value="Polyketide_cyclase/dehydratase"/>
</dbReference>
<gene>
    <name evidence="1" type="ORF">Rhe02_20860</name>
</gene>
<dbReference type="CDD" id="cd07821">
    <property type="entry name" value="PYR_PYL_RCAR_like"/>
    <property type="match status" value="1"/>
</dbReference>
<reference evidence="1" key="1">
    <citation type="submission" date="2021-01" db="EMBL/GenBank/DDBJ databases">
        <title>Whole genome shotgun sequence of Rhizocola hellebori NBRC 109834.</title>
        <authorList>
            <person name="Komaki H."/>
            <person name="Tamura T."/>
        </authorList>
    </citation>
    <scope>NUCLEOTIDE SEQUENCE</scope>
    <source>
        <strain evidence="1">NBRC 109834</strain>
    </source>
</reference>
<dbReference type="SUPFAM" id="SSF55961">
    <property type="entry name" value="Bet v1-like"/>
    <property type="match status" value="1"/>
</dbReference>
<dbReference type="EMBL" id="BONY01000010">
    <property type="protein sequence ID" value="GIH04019.1"/>
    <property type="molecule type" value="Genomic_DNA"/>
</dbReference>
<evidence type="ECO:0000313" key="1">
    <source>
        <dbReference type="EMBL" id="GIH04019.1"/>
    </source>
</evidence>
<evidence type="ECO:0008006" key="3">
    <source>
        <dbReference type="Google" id="ProtNLM"/>
    </source>
</evidence>
<evidence type="ECO:0000313" key="2">
    <source>
        <dbReference type="Proteomes" id="UP000612899"/>
    </source>
</evidence>
<dbReference type="AlphaFoldDB" id="A0A8J3Q549"/>
<dbReference type="InterPro" id="IPR023393">
    <property type="entry name" value="START-like_dom_sf"/>
</dbReference>
<keyword evidence="2" id="KW-1185">Reference proteome</keyword>
<dbReference type="Proteomes" id="UP000612899">
    <property type="component" value="Unassembled WGS sequence"/>
</dbReference>